<keyword evidence="11 13" id="KW-0718">Serine biosynthesis</keyword>
<comment type="similarity">
    <text evidence="2 13">Belongs to the D-isomer specific 2-hydroxyacid dehydrogenase family.</text>
</comment>
<dbReference type="UniPathway" id="UPA00135">
    <property type="reaction ID" value="UER00196"/>
</dbReference>
<evidence type="ECO:0000313" key="17">
    <source>
        <dbReference type="EMBL" id="PBC33309.1"/>
    </source>
</evidence>
<sequence length="528" mass="57892">MVRMFTMYNLLQQDSMSTTLRSVLISDPVDACCGELLVRHGIPVTTKYKLSKEKLIKELQNHEGLIVRSETKVTADVFACCPNLRVVGRAGTGVDNIDLEAATRKGVIVLNTPSGNSISACELTCALISNLARNVTQAVQSLKDGRWDRKLYSGFELSGKTLAVLGMGRIGREVTRRMQAYGMRVIAFDPLLTSEDANYLNVEKFSLDEIWPMADYITVHTPLIPQTKNLINATTLAKCKKGIRIINVARGGIVDEEALLNALKSGHCAGAALDVFTEEPPKNSVTLELIAHPKVICTPHLGASTEEAQQRVAEEIAQQFLVLAGRSTEYVITGIVNAPMLSAAMSHENASWIELSKKLGNLISRILKGKLNITVHNQIIGNKEMEKKTFIHTAILVGILSGQTKNGLNLINAPTLAQEIGIDIKRSYEESTNIEAIVIQAEGHWIKGTVRNNKPMLLSLDDALFSDGITLGDFISLYQTSNIQDLAQIVNVFSLKNINICNLNTNGNWMIIQTDREVSIPINGIESF</sequence>
<dbReference type="EMBL" id="KZ288204">
    <property type="protein sequence ID" value="PBC33309.1"/>
    <property type="molecule type" value="Genomic_DNA"/>
</dbReference>
<dbReference type="InterPro" id="IPR006139">
    <property type="entry name" value="D-isomer_2_OHA_DH_cat_dom"/>
</dbReference>
<dbReference type="InterPro" id="IPR029753">
    <property type="entry name" value="D-isomer_DH_CS"/>
</dbReference>
<evidence type="ECO:0000256" key="9">
    <source>
        <dbReference type="ARBA" id="ARBA00023002"/>
    </source>
</evidence>
<dbReference type="NCBIfam" id="TIGR01327">
    <property type="entry name" value="PGDH"/>
    <property type="match status" value="1"/>
</dbReference>
<feature type="domain" description="D-isomer specific 2-hydroxyacid dehydrogenase catalytic" evidence="14">
    <location>
        <begin position="23"/>
        <end position="321"/>
    </location>
</feature>
<feature type="domain" description="D-3-phosphoglycerate dehydrogenase ASB" evidence="16">
    <location>
        <begin position="351"/>
        <end position="433"/>
    </location>
</feature>
<dbReference type="Gene3D" id="3.40.50.720">
    <property type="entry name" value="NAD(P)-binding Rossmann-like Domain"/>
    <property type="match status" value="2"/>
</dbReference>
<keyword evidence="18" id="KW-1185">Reference proteome</keyword>
<evidence type="ECO:0000256" key="6">
    <source>
        <dbReference type="ARBA" id="ARBA00022553"/>
    </source>
</evidence>
<reference evidence="17 18" key="1">
    <citation type="submission" date="2014-07" db="EMBL/GenBank/DDBJ databases">
        <title>Genomic and transcriptomic analysis on Apis cerana provide comprehensive insights into honey bee biology.</title>
        <authorList>
            <person name="Diao Q."/>
            <person name="Sun L."/>
            <person name="Zheng H."/>
            <person name="Zheng H."/>
            <person name="Xu S."/>
            <person name="Wang S."/>
            <person name="Zeng Z."/>
            <person name="Hu F."/>
            <person name="Su S."/>
            <person name="Wu J."/>
        </authorList>
    </citation>
    <scope>NUCLEOTIDE SEQUENCE [LARGE SCALE GENOMIC DNA]</scope>
    <source>
        <tissue evidence="17">Pupae without intestine</tissue>
    </source>
</reference>
<keyword evidence="6" id="KW-0597">Phosphoprotein</keyword>
<dbReference type="InterPro" id="IPR029752">
    <property type="entry name" value="D-isomer_DH_CS1"/>
</dbReference>
<evidence type="ECO:0000256" key="8">
    <source>
        <dbReference type="ARBA" id="ARBA00022990"/>
    </source>
</evidence>
<dbReference type="InterPro" id="IPR006236">
    <property type="entry name" value="PGDH"/>
</dbReference>
<dbReference type="PROSITE" id="PS00065">
    <property type="entry name" value="D_2_HYDROXYACID_DH_1"/>
    <property type="match status" value="1"/>
</dbReference>
<evidence type="ECO:0000256" key="7">
    <source>
        <dbReference type="ARBA" id="ARBA00022605"/>
    </source>
</evidence>
<dbReference type="GO" id="GO:0006564">
    <property type="term" value="P:L-serine biosynthetic process"/>
    <property type="evidence" value="ECO:0007669"/>
    <property type="project" value="UniProtKB-KW"/>
</dbReference>
<dbReference type="InterPro" id="IPR006140">
    <property type="entry name" value="D-isomer_DH_NAD-bd"/>
</dbReference>
<evidence type="ECO:0000256" key="4">
    <source>
        <dbReference type="ARBA" id="ARBA00013143"/>
    </source>
</evidence>
<dbReference type="InterPro" id="IPR036291">
    <property type="entry name" value="NAD(P)-bd_dom_sf"/>
</dbReference>
<organism evidence="17 18">
    <name type="scientific">Apis cerana cerana</name>
    <name type="common">Oriental honeybee</name>
    <dbReference type="NCBI Taxonomy" id="94128"/>
    <lineage>
        <taxon>Eukaryota</taxon>
        <taxon>Metazoa</taxon>
        <taxon>Ecdysozoa</taxon>
        <taxon>Arthropoda</taxon>
        <taxon>Hexapoda</taxon>
        <taxon>Insecta</taxon>
        <taxon>Pterygota</taxon>
        <taxon>Neoptera</taxon>
        <taxon>Endopterygota</taxon>
        <taxon>Hymenoptera</taxon>
        <taxon>Apocrita</taxon>
        <taxon>Aculeata</taxon>
        <taxon>Apoidea</taxon>
        <taxon>Anthophila</taxon>
        <taxon>Apidae</taxon>
        <taxon>Apis</taxon>
    </lineage>
</organism>
<dbReference type="Pfam" id="PF19304">
    <property type="entry name" value="PGDH_inter"/>
    <property type="match status" value="1"/>
</dbReference>
<dbReference type="GO" id="GO:0051287">
    <property type="term" value="F:NAD binding"/>
    <property type="evidence" value="ECO:0007669"/>
    <property type="project" value="UniProtKB-UniRule"/>
</dbReference>
<dbReference type="SUPFAM" id="SSF51735">
    <property type="entry name" value="NAD(P)-binding Rossmann-fold domains"/>
    <property type="match status" value="1"/>
</dbReference>
<dbReference type="SUPFAM" id="SSF143548">
    <property type="entry name" value="Serine metabolism enzymes domain"/>
    <property type="match status" value="1"/>
</dbReference>
<evidence type="ECO:0000256" key="11">
    <source>
        <dbReference type="ARBA" id="ARBA00023299"/>
    </source>
</evidence>
<dbReference type="FunFam" id="3.40.50.720:FF:000021">
    <property type="entry name" value="D-3-phosphoglycerate dehydrogenase"/>
    <property type="match status" value="1"/>
</dbReference>
<comment type="subunit">
    <text evidence="3">Homotetramer.</text>
</comment>
<evidence type="ECO:0000256" key="5">
    <source>
        <dbReference type="ARBA" id="ARBA00021582"/>
    </source>
</evidence>
<comment type="pathway">
    <text evidence="1 13">Amino-acid biosynthesis; L-serine biosynthesis; L-serine from 3-phospho-D-glycerate: step 1/3.</text>
</comment>
<evidence type="ECO:0000256" key="2">
    <source>
        <dbReference type="ARBA" id="ARBA00005854"/>
    </source>
</evidence>
<dbReference type="PROSITE" id="PS00671">
    <property type="entry name" value="D_2_HYDROXYACID_DH_3"/>
    <property type="match status" value="1"/>
</dbReference>
<keyword evidence="9 13" id="KW-0560">Oxidoreductase</keyword>
<feature type="domain" description="D-isomer specific 2-hydroxyacid dehydrogenase NAD-binding" evidence="15">
    <location>
        <begin position="126"/>
        <end position="302"/>
    </location>
</feature>
<evidence type="ECO:0000256" key="13">
    <source>
        <dbReference type="RuleBase" id="RU363003"/>
    </source>
</evidence>
<dbReference type="PANTHER" id="PTHR42938">
    <property type="entry name" value="FORMATE DEHYDROGENASE 1"/>
    <property type="match status" value="1"/>
</dbReference>
<evidence type="ECO:0000259" key="14">
    <source>
        <dbReference type="Pfam" id="PF00389"/>
    </source>
</evidence>
<comment type="catalytic activity">
    <reaction evidence="12 13">
        <text>(2R)-3-phosphoglycerate + NAD(+) = 3-phosphooxypyruvate + NADH + H(+)</text>
        <dbReference type="Rhea" id="RHEA:12641"/>
        <dbReference type="ChEBI" id="CHEBI:15378"/>
        <dbReference type="ChEBI" id="CHEBI:18110"/>
        <dbReference type="ChEBI" id="CHEBI:57540"/>
        <dbReference type="ChEBI" id="CHEBI:57945"/>
        <dbReference type="ChEBI" id="CHEBI:58272"/>
        <dbReference type="EC" id="1.1.1.95"/>
    </reaction>
</comment>
<keyword evidence="8" id="KW-0007">Acetylation</keyword>
<accession>A0A2A3EQ97</accession>
<dbReference type="InterPro" id="IPR045626">
    <property type="entry name" value="PGDH_ASB_dom"/>
</dbReference>
<keyword evidence="7 13" id="KW-0028">Amino-acid biosynthesis</keyword>
<dbReference type="PANTHER" id="PTHR42938:SF22">
    <property type="entry name" value="D-3-PHOSPHOGLYCERATE DEHYDROGENASE"/>
    <property type="match status" value="1"/>
</dbReference>
<dbReference type="Proteomes" id="UP000242457">
    <property type="component" value="Unassembled WGS sequence"/>
</dbReference>
<proteinExistence type="inferred from homology"/>
<dbReference type="AlphaFoldDB" id="A0A2A3EQ97"/>
<dbReference type="EC" id="1.1.1.95" evidence="4 13"/>
<evidence type="ECO:0000259" key="15">
    <source>
        <dbReference type="Pfam" id="PF02826"/>
    </source>
</evidence>
<dbReference type="GO" id="GO:0004617">
    <property type="term" value="F:phosphoglycerate dehydrogenase activity"/>
    <property type="evidence" value="ECO:0007669"/>
    <property type="project" value="UniProtKB-EC"/>
</dbReference>
<evidence type="ECO:0000256" key="12">
    <source>
        <dbReference type="ARBA" id="ARBA00048731"/>
    </source>
</evidence>
<evidence type="ECO:0000256" key="10">
    <source>
        <dbReference type="ARBA" id="ARBA00023027"/>
    </source>
</evidence>
<dbReference type="Gene3D" id="3.30.1330.90">
    <property type="entry name" value="D-3-phosphoglycerate dehydrogenase, domain 3"/>
    <property type="match status" value="1"/>
</dbReference>
<dbReference type="STRING" id="94128.A0A2A3EQ97"/>
<gene>
    <name evidence="17" type="ORF">APICC_03275</name>
</gene>
<dbReference type="Pfam" id="PF02826">
    <property type="entry name" value="2-Hacid_dh_C"/>
    <property type="match status" value="1"/>
</dbReference>
<dbReference type="SUPFAM" id="SSF52283">
    <property type="entry name" value="Formate/glycerate dehydrogenase catalytic domain-like"/>
    <property type="match status" value="1"/>
</dbReference>
<dbReference type="OrthoDB" id="1621027at2759"/>
<dbReference type="Pfam" id="PF00389">
    <property type="entry name" value="2-Hacid_dh"/>
    <property type="match status" value="1"/>
</dbReference>
<protein>
    <recommendedName>
        <fullName evidence="5 13">D-3-phosphoglycerate dehydrogenase</fullName>
        <ecNumber evidence="4 13">1.1.1.95</ecNumber>
    </recommendedName>
</protein>
<evidence type="ECO:0000256" key="3">
    <source>
        <dbReference type="ARBA" id="ARBA00011881"/>
    </source>
</evidence>
<name>A0A2A3EQ97_APICC</name>
<dbReference type="InterPro" id="IPR029009">
    <property type="entry name" value="ASB_dom_sf"/>
</dbReference>
<keyword evidence="10 13" id="KW-0520">NAD</keyword>
<evidence type="ECO:0000259" key="16">
    <source>
        <dbReference type="Pfam" id="PF19304"/>
    </source>
</evidence>
<evidence type="ECO:0000256" key="1">
    <source>
        <dbReference type="ARBA" id="ARBA00005216"/>
    </source>
</evidence>
<dbReference type="CDD" id="cd12173">
    <property type="entry name" value="PGDH_4"/>
    <property type="match status" value="1"/>
</dbReference>
<evidence type="ECO:0000313" key="18">
    <source>
        <dbReference type="Proteomes" id="UP000242457"/>
    </source>
</evidence>